<dbReference type="AlphaFoldDB" id="A0A392VML0"/>
<evidence type="ECO:0000313" key="1">
    <source>
        <dbReference type="EMBL" id="MCI88682.1"/>
    </source>
</evidence>
<comment type="caution">
    <text evidence="1">The sequence shown here is derived from an EMBL/GenBank/DDBJ whole genome shotgun (WGS) entry which is preliminary data.</text>
</comment>
<reference evidence="1 2" key="1">
    <citation type="journal article" date="2018" name="Front. Plant Sci.">
        <title>Red Clover (Trifolium pratense) and Zigzag Clover (T. medium) - A Picture of Genomic Similarities and Differences.</title>
        <authorList>
            <person name="Dluhosova J."/>
            <person name="Istvanek J."/>
            <person name="Nedelnik J."/>
            <person name="Repkova J."/>
        </authorList>
    </citation>
    <scope>NUCLEOTIDE SEQUENCE [LARGE SCALE GENOMIC DNA]</scope>
    <source>
        <strain evidence="2">cv. 10/8</strain>
        <tissue evidence="1">Leaf</tissue>
    </source>
</reference>
<name>A0A392VML0_9FABA</name>
<accession>A0A392VML0</accession>
<proteinExistence type="predicted"/>
<evidence type="ECO:0000313" key="2">
    <source>
        <dbReference type="Proteomes" id="UP000265520"/>
    </source>
</evidence>
<sequence>MTWRSDGGKLQLAEEALEACAGHRYQWERARNPVSN</sequence>
<organism evidence="1 2">
    <name type="scientific">Trifolium medium</name>
    <dbReference type="NCBI Taxonomy" id="97028"/>
    <lineage>
        <taxon>Eukaryota</taxon>
        <taxon>Viridiplantae</taxon>
        <taxon>Streptophyta</taxon>
        <taxon>Embryophyta</taxon>
        <taxon>Tracheophyta</taxon>
        <taxon>Spermatophyta</taxon>
        <taxon>Magnoliopsida</taxon>
        <taxon>eudicotyledons</taxon>
        <taxon>Gunneridae</taxon>
        <taxon>Pentapetalae</taxon>
        <taxon>rosids</taxon>
        <taxon>fabids</taxon>
        <taxon>Fabales</taxon>
        <taxon>Fabaceae</taxon>
        <taxon>Papilionoideae</taxon>
        <taxon>50 kb inversion clade</taxon>
        <taxon>NPAAA clade</taxon>
        <taxon>Hologalegina</taxon>
        <taxon>IRL clade</taxon>
        <taxon>Trifolieae</taxon>
        <taxon>Trifolium</taxon>
    </lineage>
</organism>
<keyword evidence="2" id="KW-1185">Reference proteome</keyword>
<protein>
    <submittedName>
        <fullName evidence="1">Uncharacterized protein</fullName>
    </submittedName>
</protein>
<dbReference type="EMBL" id="LXQA011199692">
    <property type="protein sequence ID" value="MCI88682.1"/>
    <property type="molecule type" value="Genomic_DNA"/>
</dbReference>
<dbReference type="Proteomes" id="UP000265520">
    <property type="component" value="Unassembled WGS sequence"/>
</dbReference>